<dbReference type="Pfam" id="PF05136">
    <property type="entry name" value="Phage_portal_2"/>
    <property type="match status" value="1"/>
</dbReference>
<accession>A0A2X1KXJ9</accession>
<dbReference type="Proteomes" id="UP000250561">
    <property type="component" value="Unassembled WGS sequence"/>
</dbReference>
<dbReference type="EMBL" id="UARS01000007">
    <property type="protein sequence ID" value="SPW48351.1"/>
    <property type="molecule type" value="Genomic_DNA"/>
</dbReference>
<dbReference type="GO" id="GO:0019068">
    <property type="term" value="P:virion assembly"/>
    <property type="evidence" value="ECO:0007669"/>
    <property type="project" value="InterPro"/>
</dbReference>
<dbReference type="GO" id="GO:0005198">
    <property type="term" value="F:structural molecule activity"/>
    <property type="evidence" value="ECO:0007669"/>
    <property type="project" value="InterPro"/>
</dbReference>
<organism evidence="1 2">
    <name type="scientific">Escherichia coli</name>
    <dbReference type="NCBI Taxonomy" id="562"/>
    <lineage>
        <taxon>Bacteria</taxon>
        <taxon>Pseudomonadati</taxon>
        <taxon>Pseudomonadota</taxon>
        <taxon>Gammaproteobacteria</taxon>
        <taxon>Enterobacterales</taxon>
        <taxon>Enterobacteriaceae</taxon>
        <taxon>Escherichia</taxon>
    </lineage>
</organism>
<evidence type="ECO:0000313" key="2">
    <source>
        <dbReference type="Proteomes" id="UP000250561"/>
    </source>
</evidence>
<evidence type="ECO:0000313" key="1">
    <source>
        <dbReference type="EMBL" id="SPW48351.1"/>
    </source>
</evidence>
<sequence>MGPLPVIWQRRFRTRWSEWSVSPEVTGQFTRPMLERLMLRTWLRDGEVFAQMVSGRINSLTPSAGVHFWLEALEPDFIPMSSDESNRLNQGVFVDDWGASRKISGV</sequence>
<name>A0A2X1KXJ9_ECOLX</name>
<protein>
    <submittedName>
        <fullName evidence="1">Portal protein</fullName>
    </submittedName>
</protein>
<dbReference type="InterPro" id="IPR006429">
    <property type="entry name" value="Phage_lambda_portal"/>
</dbReference>
<gene>
    <name evidence="1" type="ORF">NCTC11126_03813</name>
</gene>
<reference evidence="1 2" key="1">
    <citation type="submission" date="2018-06" db="EMBL/GenBank/DDBJ databases">
        <authorList>
            <consortium name="Pathogen Informatics"/>
            <person name="Doyle S."/>
        </authorList>
    </citation>
    <scope>NUCLEOTIDE SEQUENCE [LARGE SCALE GENOMIC DNA]</scope>
    <source>
        <strain evidence="1 2">NCTC11126</strain>
    </source>
</reference>
<proteinExistence type="predicted"/>
<dbReference type="AlphaFoldDB" id="A0A2X1KXJ9"/>